<protein>
    <submittedName>
        <fullName evidence="2">Uncharacterized protein</fullName>
    </submittedName>
</protein>
<organism evidence="2">
    <name type="scientific">Noctiluca scintillans</name>
    <name type="common">Sea sparkle</name>
    <name type="synonym">Red tide dinoflagellate</name>
    <dbReference type="NCBI Taxonomy" id="2966"/>
    <lineage>
        <taxon>Eukaryota</taxon>
        <taxon>Sar</taxon>
        <taxon>Alveolata</taxon>
        <taxon>Dinophyceae</taxon>
        <taxon>Noctilucales</taxon>
        <taxon>Noctilucaceae</taxon>
        <taxon>Noctiluca</taxon>
    </lineage>
</organism>
<dbReference type="EMBL" id="HBFQ01005214">
    <property type="protein sequence ID" value="CAD8829333.1"/>
    <property type="molecule type" value="Transcribed_RNA"/>
</dbReference>
<feature type="compositionally biased region" description="Basic and acidic residues" evidence="1">
    <location>
        <begin position="214"/>
        <end position="228"/>
    </location>
</feature>
<evidence type="ECO:0000313" key="2">
    <source>
        <dbReference type="EMBL" id="CAD8829333.1"/>
    </source>
</evidence>
<name>A0A7S0ZRB4_NOCSC</name>
<sequence>MAYDPHVYSATGGACRVLAELDLDHEGMGFVPYPAKVPVGPVHMANVRTRPPDPARWSSRMVDRQLEIESEREGMEEPAAQRTPVVVGKHVSETGAYNRREWVNDPFYGWRTQDTSKIAMVRASETPVFRQAQPRTLDRLEHVSERRSPEVVERILAASFSGGVARAPRAESVAHNFSDSANTLAVVGVSRPLVDQVPHSPRPGHAAWGGNGQRSHERLSKEQASGRDAVDWVPPLQREHRQRHHGCLSCW</sequence>
<dbReference type="AlphaFoldDB" id="A0A7S0ZRB4"/>
<gene>
    <name evidence="2" type="ORF">NSCI0253_LOCUS3679</name>
</gene>
<feature type="region of interest" description="Disordered" evidence="1">
    <location>
        <begin position="198"/>
        <end position="228"/>
    </location>
</feature>
<accession>A0A7S0ZRB4</accession>
<evidence type="ECO:0000256" key="1">
    <source>
        <dbReference type="SAM" id="MobiDB-lite"/>
    </source>
</evidence>
<reference evidence="2" key="1">
    <citation type="submission" date="2021-01" db="EMBL/GenBank/DDBJ databases">
        <authorList>
            <person name="Corre E."/>
            <person name="Pelletier E."/>
            <person name="Niang G."/>
            <person name="Scheremetjew M."/>
            <person name="Finn R."/>
            <person name="Kale V."/>
            <person name="Holt S."/>
            <person name="Cochrane G."/>
            <person name="Meng A."/>
            <person name="Brown T."/>
            <person name="Cohen L."/>
        </authorList>
    </citation>
    <scope>NUCLEOTIDE SEQUENCE</scope>
</reference>
<proteinExistence type="predicted"/>